<dbReference type="GO" id="GO:0016787">
    <property type="term" value="F:hydrolase activity"/>
    <property type="evidence" value="ECO:0007669"/>
    <property type="project" value="UniProtKB-KW"/>
</dbReference>
<dbReference type="AlphaFoldDB" id="A0A917QGB7"/>
<gene>
    <name evidence="3" type="ORF">GCM10011322_40270</name>
</gene>
<protein>
    <submittedName>
        <fullName evidence="3">Isochorismatase</fullName>
    </submittedName>
</protein>
<dbReference type="PANTHER" id="PTHR43540:SF1">
    <property type="entry name" value="ISOCHORISMATASE HYDROLASE"/>
    <property type="match status" value="1"/>
</dbReference>
<comment type="caution">
    <text evidence="3">The sequence shown here is derived from an EMBL/GenBank/DDBJ whole genome shotgun (WGS) entry which is preliminary data.</text>
</comment>
<dbReference type="PANTHER" id="PTHR43540">
    <property type="entry name" value="PEROXYUREIDOACRYLATE/UREIDOACRYLATE AMIDOHYDROLASE-RELATED"/>
    <property type="match status" value="1"/>
</dbReference>
<evidence type="ECO:0000313" key="3">
    <source>
        <dbReference type="EMBL" id="GGK49199.1"/>
    </source>
</evidence>
<dbReference type="Pfam" id="PF00857">
    <property type="entry name" value="Isochorismatase"/>
    <property type="match status" value="1"/>
</dbReference>
<accession>A0A917QGB7</accession>
<dbReference type="InterPro" id="IPR036380">
    <property type="entry name" value="Isochorismatase-like_sf"/>
</dbReference>
<dbReference type="EMBL" id="BMMF01000014">
    <property type="protein sequence ID" value="GGK49199.1"/>
    <property type="molecule type" value="Genomic_DNA"/>
</dbReference>
<name>A0A917QGB7_9HYPH</name>
<dbReference type="CDD" id="cd01014">
    <property type="entry name" value="nicotinamidase_related"/>
    <property type="match status" value="1"/>
</dbReference>
<keyword evidence="4" id="KW-1185">Reference proteome</keyword>
<evidence type="ECO:0000256" key="1">
    <source>
        <dbReference type="ARBA" id="ARBA00022801"/>
    </source>
</evidence>
<dbReference type="InterPro" id="IPR050272">
    <property type="entry name" value="Isochorismatase-like_hydrls"/>
</dbReference>
<dbReference type="RefSeq" id="WP_188915066.1">
    <property type="nucleotide sequence ID" value="NZ_BMMF01000014.1"/>
</dbReference>
<evidence type="ECO:0000259" key="2">
    <source>
        <dbReference type="Pfam" id="PF00857"/>
    </source>
</evidence>
<dbReference type="InterPro" id="IPR000868">
    <property type="entry name" value="Isochorismatase-like_dom"/>
</dbReference>
<evidence type="ECO:0000313" key="4">
    <source>
        <dbReference type="Proteomes" id="UP000600449"/>
    </source>
</evidence>
<reference evidence="3 4" key="1">
    <citation type="journal article" date="2014" name="Int. J. Syst. Evol. Microbiol.">
        <title>Complete genome sequence of Corynebacterium casei LMG S-19264T (=DSM 44701T), isolated from a smear-ripened cheese.</title>
        <authorList>
            <consortium name="US DOE Joint Genome Institute (JGI-PGF)"/>
            <person name="Walter F."/>
            <person name="Albersmeier A."/>
            <person name="Kalinowski J."/>
            <person name="Ruckert C."/>
        </authorList>
    </citation>
    <scope>NUCLEOTIDE SEQUENCE [LARGE SCALE GENOMIC DNA]</scope>
    <source>
        <strain evidence="3 4">CGMCC 1.9161</strain>
    </source>
</reference>
<dbReference type="SUPFAM" id="SSF52499">
    <property type="entry name" value="Isochorismatase-like hydrolases"/>
    <property type="match status" value="1"/>
</dbReference>
<dbReference type="Proteomes" id="UP000600449">
    <property type="component" value="Unassembled WGS sequence"/>
</dbReference>
<feature type="domain" description="Isochorismatase-like" evidence="2">
    <location>
        <begin position="8"/>
        <end position="182"/>
    </location>
</feature>
<organism evidence="3 4">
    <name type="scientific">Salinarimonas ramus</name>
    <dbReference type="NCBI Taxonomy" id="690164"/>
    <lineage>
        <taxon>Bacteria</taxon>
        <taxon>Pseudomonadati</taxon>
        <taxon>Pseudomonadota</taxon>
        <taxon>Alphaproteobacteria</taxon>
        <taxon>Hyphomicrobiales</taxon>
        <taxon>Salinarimonadaceae</taxon>
        <taxon>Salinarimonas</taxon>
    </lineage>
</organism>
<proteinExistence type="predicted"/>
<sequence length="191" mass="20317">MTLSTEHTALVLVDVQEAFAEREAAGERRNNPGAGERIAALLAAFRTAGASVIHVRHASRAEGSRLRPERPGYAVMECAREVSGEPVLVKSVNSAFIGTDLEERLRAGGIATVTIVGATTNHCCETTTRMAGNLGFEALFVRDATWTFDMPGADGGTIPAQTIHDVTLANLSGEFARIVTAQEVIDALARR</sequence>
<dbReference type="Gene3D" id="3.40.50.850">
    <property type="entry name" value="Isochorismatase-like"/>
    <property type="match status" value="1"/>
</dbReference>
<keyword evidence="1" id="KW-0378">Hydrolase</keyword>